<dbReference type="InterPro" id="IPR019557">
    <property type="entry name" value="AminoTfrase-like_pln_mobile"/>
</dbReference>
<dbReference type="PANTHER" id="PTHR46033:SF78">
    <property type="entry name" value="OS06G0232700 PROTEIN"/>
    <property type="match status" value="1"/>
</dbReference>
<dbReference type="Proteomes" id="UP001341281">
    <property type="component" value="Chromosome 01"/>
</dbReference>
<proteinExistence type="predicted"/>
<keyword evidence="3" id="KW-1185">Reference proteome</keyword>
<accession>A0AAQ3SLA8</accession>
<gene>
    <name evidence="2" type="ORF">U9M48_004402</name>
</gene>
<dbReference type="Pfam" id="PF10536">
    <property type="entry name" value="PMD"/>
    <property type="match status" value="1"/>
</dbReference>
<feature type="domain" description="Aminotransferase-like plant mobile" evidence="1">
    <location>
        <begin position="130"/>
        <end position="277"/>
    </location>
</feature>
<evidence type="ECO:0000313" key="3">
    <source>
        <dbReference type="Proteomes" id="UP001341281"/>
    </source>
</evidence>
<organism evidence="2 3">
    <name type="scientific">Paspalum notatum var. saurae</name>
    <dbReference type="NCBI Taxonomy" id="547442"/>
    <lineage>
        <taxon>Eukaryota</taxon>
        <taxon>Viridiplantae</taxon>
        <taxon>Streptophyta</taxon>
        <taxon>Embryophyta</taxon>
        <taxon>Tracheophyta</taxon>
        <taxon>Spermatophyta</taxon>
        <taxon>Magnoliopsida</taxon>
        <taxon>Liliopsida</taxon>
        <taxon>Poales</taxon>
        <taxon>Poaceae</taxon>
        <taxon>PACMAD clade</taxon>
        <taxon>Panicoideae</taxon>
        <taxon>Andropogonodae</taxon>
        <taxon>Paspaleae</taxon>
        <taxon>Paspalinae</taxon>
        <taxon>Paspalum</taxon>
    </lineage>
</organism>
<evidence type="ECO:0000259" key="1">
    <source>
        <dbReference type="Pfam" id="PF10536"/>
    </source>
</evidence>
<sequence length="361" mass="40059">MVSTYIGPNEQKWYIPNPSLKRGDKGRRQTRRIRNGMDEAEAGKRIKLCTQCGAVGHNYKKCLQNAFLGAAEAGPSANAMDGAPPFFEFPSASRACPRHSVSTRSGLLTFCRLVEGGPVGQHGRPRPWVAIDNSLITALVDRWRPETHTFNLPCREMAPTLQDVAYLLGLPIAGDAVGPRVVPSSWRDDLELCFAGVDRVDHFGPLDPHPNSRGPAKNWLLQFKATNLHPDIDDDSVSRSLEAYLLCLFGFMMFKNGASNSIDKVLIPYALEIADAPEDAVSFGVGVQQCSRQHTAAFVMRASRTIATPCFRGRPIVDHRGYEELYHGDLDDDGPTMGTLWVCPRERTWAHEQARRTYPVE</sequence>
<dbReference type="GO" id="GO:0010073">
    <property type="term" value="P:meristem maintenance"/>
    <property type="evidence" value="ECO:0007669"/>
    <property type="project" value="InterPro"/>
</dbReference>
<dbReference type="EMBL" id="CP144745">
    <property type="protein sequence ID" value="WVZ53463.1"/>
    <property type="molecule type" value="Genomic_DNA"/>
</dbReference>
<dbReference type="AlphaFoldDB" id="A0AAQ3SLA8"/>
<evidence type="ECO:0000313" key="2">
    <source>
        <dbReference type="EMBL" id="WVZ53463.1"/>
    </source>
</evidence>
<name>A0AAQ3SLA8_PASNO</name>
<reference evidence="2 3" key="1">
    <citation type="submission" date="2024-02" db="EMBL/GenBank/DDBJ databases">
        <title>High-quality chromosome-scale genome assembly of Pensacola bahiagrass (Paspalum notatum Flugge var. saurae).</title>
        <authorList>
            <person name="Vega J.M."/>
            <person name="Podio M."/>
            <person name="Orjuela J."/>
            <person name="Siena L.A."/>
            <person name="Pessino S.C."/>
            <person name="Combes M.C."/>
            <person name="Mariac C."/>
            <person name="Albertini E."/>
            <person name="Pupilli F."/>
            <person name="Ortiz J.P.A."/>
            <person name="Leblanc O."/>
        </authorList>
    </citation>
    <scope>NUCLEOTIDE SEQUENCE [LARGE SCALE GENOMIC DNA]</scope>
    <source>
        <strain evidence="2">R1</strain>
        <tissue evidence="2">Leaf</tissue>
    </source>
</reference>
<dbReference type="PANTHER" id="PTHR46033">
    <property type="entry name" value="PROTEIN MAIN-LIKE 2"/>
    <property type="match status" value="1"/>
</dbReference>
<protein>
    <recommendedName>
        <fullName evidence="1">Aminotransferase-like plant mobile domain-containing protein</fullName>
    </recommendedName>
</protein>
<dbReference type="InterPro" id="IPR044824">
    <property type="entry name" value="MAIN-like"/>
</dbReference>